<sequence>MRQAAHYDLHTTEGLAQVQHLRFVLPSGEVDTQFNGMTIRGGVLDDGIREIPGSEIIDGRCALQLPRLAAGCHRYDVLVSGDGTDKPLLAGVIHVAPRVTPVDVDDNAPADYLDIVIPEDEGGTITVISESPAWVDDAVEESLQQRGMYVTPVSGTASMSPPGYDQDQTVEWSWARFRFGDDMLGGYRGSVCKVRDVGMWAVLGTTDTTPRWLDIWRRAPGEDWVLAARSSQAVAARTDVDLYMWGMIGDTEMVIGDEVALHVYGGTPEAPVELPLSIARQMVTAADGRGIASALDGPITDTTVMPAVMLSCTYQDGVSVGGVNLATRAEVQRLTDYTGNVGKQVYQDARASEAARDTAQEIAEGLSITVGTVTTGAPGSQATATLTPGSTPGAWRMDMTIPRGDVGTVDTAQAYTWTQPQTYDAMINANGGINIPLTVGAQTGTAAVNRLYAAGMAGVTDIYTQHVYLNTGAITATGTASTKILIPGQYAQTNVPANTHSTVIHTFTGPHGQWNYSSFAGFSIPYQLTAAGKITVDIGRGSKTTRQDLSLDSYSIIPGNNLAYNTGEILDITFDNVRDTARNGYVIRVREIYCTESTQLWKVKTTTSFIPASGNEPIPYIVNKIIYQQYEPRSYIAGDYGDAYGALYLLTGSGSNQQLWKIATVRGVTTFETGTGFNRIVSDVPGIAGDTVALLVGSAERTNYQPGNVNPVYYALAAIAGNAIETEETTDFEDINAPIES</sequence>
<evidence type="ECO:0000313" key="1">
    <source>
        <dbReference type="EMBL" id="MCL6655865.1"/>
    </source>
</evidence>
<reference evidence="1 2" key="1">
    <citation type="submission" date="2022-03" db="EMBL/GenBank/DDBJ databases">
        <title>Taxonomic description of new species and reclassification of some bacterial strains.</title>
        <authorList>
            <person name="Ndongo S."/>
        </authorList>
    </citation>
    <scope>NUCLEOTIDE SEQUENCE [LARGE SCALE GENOMIC DNA]</scope>
    <source>
        <strain evidence="1 2">Marseille-P6666</strain>
    </source>
</reference>
<comment type="caution">
    <text evidence="1">The sequence shown here is derived from an EMBL/GenBank/DDBJ whole genome shotgun (WGS) entry which is preliminary data.</text>
</comment>
<gene>
    <name evidence="1" type="ORF">M8N44_00850</name>
</gene>
<keyword evidence="2" id="KW-1185">Reference proteome</keyword>
<dbReference type="GeneID" id="84022385"/>
<accession>A0ABT0R415</accession>
<organism evidence="1 2">
    <name type="scientific">Akkermansia massiliensis</name>
    <dbReference type="NCBI Taxonomy" id="2927224"/>
    <lineage>
        <taxon>Bacteria</taxon>
        <taxon>Pseudomonadati</taxon>
        <taxon>Verrucomicrobiota</taxon>
        <taxon>Verrucomicrobiia</taxon>
        <taxon>Verrucomicrobiales</taxon>
        <taxon>Akkermansiaceae</taxon>
        <taxon>Akkermansia</taxon>
    </lineage>
</organism>
<dbReference type="EMBL" id="JAMGSI010000001">
    <property type="protein sequence ID" value="MCL6655865.1"/>
    <property type="molecule type" value="Genomic_DNA"/>
</dbReference>
<dbReference type="RefSeq" id="WP_215709413.1">
    <property type="nucleotide sequence ID" value="NZ_CP072019.1"/>
</dbReference>
<dbReference type="Proteomes" id="UP001202031">
    <property type="component" value="Unassembled WGS sequence"/>
</dbReference>
<proteinExistence type="predicted"/>
<evidence type="ECO:0000313" key="2">
    <source>
        <dbReference type="Proteomes" id="UP001202031"/>
    </source>
</evidence>
<protein>
    <submittedName>
        <fullName evidence="1">Uncharacterized protein</fullName>
    </submittedName>
</protein>
<name>A0ABT0R415_9BACT</name>